<dbReference type="Pfam" id="PF00266">
    <property type="entry name" value="Aminotran_5"/>
    <property type="match status" value="1"/>
</dbReference>
<dbReference type="SUPFAM" id="SSF53383">
    <property type="entry name" value="PLP-dependent transferases"/>
    <property type="match status" value="1"/>
</dbReference>
<dbReference type="AlphaFoldDB" id="X0TII1"/>
<dbReference type="PANTHER" id="PTHR21152:SF40">
    <property type="entry name" value="ALANINE--GLYOXYLATE AMINOTRANSFERASE"/>
    <property type="match status" value="1"/>
</dbReference>
<feature type="non-terminal residue" evidence="4">
    <location>
        <position position="165"/>
    </location>
</feature>
<evidence type="ECO:0000256" key="2">
    <source>
        <dbReference type="ARBA" id="ARBA00022898"/>
    </source>
</evidence>
<reference evidence="4" key="1">
    <citation type="journal article" date="2014" name="Front. Microbiol.">
        <title>High frequency of phylogenetically diverse reductive dehalogenase-homologous genes in deep subseafloor sedimentary metagenomes.</title>
        <authorList>
            <person name="Kawai M."/>
            <person name="Futagami T."/>
            <person name="Toyoda A."/>
            <person name="Takaki Y."/>
            <person name="Nishi S."/>
            <person name="Hori S."/>
            <person name="Arai W."/>
            <person name="Tsubouchi T."/>
            <person name="Morono Y."/>
            <person name="Uchiyama I."/>
            <person name="Ito T."/>
            <person name="Fujiyama A."/>
            <person name="Inagaki F."/>
            <person name="Takami H."/>
        </authorList>
    </citation>
    <scope>NUCLEOTIDE SEQUENCE</scope>
    <source>
        <strain evidence="4">Expedition CK06-06</strain>
    </source>
</reference>
<dbReference type="InterPro" id="IPR000192">
    <property type="entry name" value="Aminotrans_V_dom"/>
</dbReference>
<dbReference type="EMBL" id="BARS01011721">
    <property type="protein sequence ID" value="GAF93019.1"/>
    <property type="molecule type" value="Genomic_DNA"/>
</dbReference>
<dbReference type="GO" id="GO:0004760">
    <property type="term" value="F:L-serine-pyruvate transaminase activity"/>
    <property type="evidence" value="ECO:0007669"/>
    <property type="project" value="TreeGrafter"/>
</dbReference>
<dbReference type="InterPro" id="IPR015421">
    <property type="entry name" value="PyrdxlP-dep_Trfase_major"/>
</dbReference>
<evidence type="ECO:0000256" key="1">
    <source>
        <dbReference type="ARBA" id="ARBA00001933"/>
    </source>
</evidence>
<comment type="cofactor">
    <cofactor evidence="1">
        <name>pyridoxal 5'-phosphate</name>
        <dbReference type="ChEBI" id="CHEBI:597326"/>
    </cofactor>
</comment>
<feature type="domain" description="Aminotransferase class V" evidence="3">
    <location>
        <begin position="30"/>
        <end position="165"/>
    </location>
</feature>
<proteinExistence type="predicted"/>
<comment type="caution">
    <text evidence="4">The sequence shown here is derived from an EMBL/GenBank/DDBJ whole genome shotgun (WGS) entry which is preliminary data.</text>
</comment>
<dbReference type="Gene3D" id="3.40.640.10">
    <property type="entry name" value="Type I PLP-dependent aspartate aminotransferase-like (Major domain)"/>
    <property type="match status" value="1"/>
</dbReference>
<dbReference type="GO" id="GO:0008453">
    <property type="term" value="F:alanine-glyoxylate transaminase activity"/>
    <property type="evidence" value="ECO:0007669"/>
    <property type="project" value="TreeGrafter"/>
</dbReference>
<protein>
    <recommendedName>
        <fullName evidence="3">Aminotransferase class V domain-containing protein</fullName>
    </recommendedName>
</protein>
<organism evidence="4">
    <name type="scientific">marine sediment metagenome</name>
    <dbReference type="NCBI Taxonomy" id="412755"/>
    <lineage>
        <taxon>unclassified sequences</taxon>
        <taxon>metagenomes</taxon>
        <taxon>ecological metagenomes</taxon>
    </lineage>
</organism>
<dbReference type="InterPro" id="IPR015424">
    <property type="entry name" value="PyrdxlP-dep_Trfase"/>
</dbReference>
<evidence type="ECO:0000259" key="3">
    <source>
        <dbReference type="Pfam" id="PF00266"/>
    </source>
</evidence>
<dbReference type="GO" id="GO:0019265">
    <property type="term" value="P:glycine biosynthetic process, by transamination of glyoxylate"/>
    <property type="evidence" value="ECO:0007669"/>
    <property type="project" value="TreeGrafter"/>
</dbReference>
<accession>X0TII1</accession>
<sequence>MQKEKLLMIPGPSPVHPRIINSLSLPIVSHVSSVLVEELKEALVNLKKIVFCEKGEAFIVAGAGTLAMEMAILNTVEKRESFLVLSQGFFGERMGQIARSFGFDCDIVECQWGKAVLPEELEKKLSEKEYAAVTATHVDTCTGACAPVKDYAEILKKHDALYIID</sequence>
<dbReference type="GO" id="GO:0005777">
    <property type="term" value="C:peroxisome"/>
    <property type="evidence" value="ECO:0007669"/>
    <property type="project" value="TreeGrafter"/>
</dbReference>
<dbReference type="PANTHER" id="PTHR21152">
    <property type="entry name" value="AMINOTRANSFERASE CLASS V"/>
    <property type="match status" value="1"/>
</dbReference>
<name>X0TII1_9ZZZZ</name>
<evidence type="ECO:0000313" key="4">
    <source>
        <dbReference type="EMBL" id="GAF93019.1"/>
    </source>
</evidence>
<gene>
    <name evidence="4" type="ORF">S01H1_21208</name>
</gene>
<keyword evidence="2" id="KW-0663">Pyridoxal phosphate</keyword>